<feature type="transmembrane region" description="Helical" evidence="9">
    <location>
        <begin position="236"/>
        <end position="257"/>
    </location>
</feature>
<evidence type="ECO:0000256" key="5">
    <source>
        <dbReference type="ARBA" id="ARBA00022692"/>
    </source>
</evidence>
<dbReference type="EMBL" id="ACKY01000128">
    <property type="protein sequence ID" value="EEV87520.1"/>
    <property type="molecule type" value="Genomic_DNA"/>
</dbReference>
<dbReference type="GeneID" id="84790718"/>
<evidence type="ECO:0000256" key="2">
    <source>
        <dbReference type="ARBA" id="ARBA00008540"/>
    </source>
</evidence>
<dbReference type="PANTHER" id="PTHR30588">
    <property type="entry name" value="BRANCHED-CHAIN AMINO ACID TRANSPORT SYSTEM 2 CARRIER PROTEIN"/>
    <property type="match status" value="1"/>
</dbReference>
<comment type="subcellular location">
    <subcellularLocation>
        <location evidence="9">Cell inner membrane</location>
        <topology evidence="9">Multi-pass membrane protein</topology>
    </subcellularLocation>
    <subcellularLocation>
        <location evidence="1">Cell membrane</location>
        <topology evidence="1">Multi-pass membrane protein</topology>
    </subcellularLocation>
</comment>
<evidence type="ECO:0000256" key="3">
    <source>
        <dbReference type="ARBA" id="ARBA00022448"/>
    </source>
</evidence>
<keyword evidence="11" id="KW-1185">Reference proteome</keyword>
<dbReference type="GO" id="GO:0015818">
    <property type="term" value="P:isoleucine transport"/>
    <property type="evidence" value="ECO:0007669"/>
    <property type="project" value="TreeGrafter"/>
</dbReference>
<feature type="transmembrane region" description="Helical" evidence="9">
    <location>
        <begin position="346"/>
        <end position="367"/>
    </location>
</feature>
<feature type="transmembrane region" description="Helical" evidence="9">
    <location>
        <begin position="125"/>
        <end position="144"/>
    </location>
</feature>
<gene>
    <name evidence="10" type="primary">brnQ</name>
    <name evidence="10" type="ORF">HMPREF0198_2331</name>
</gene>
<feature type="transmembrane region" description="Helical" evidence="9">
    <location>
        <begin position="156"/>
        <end position="174"/>
    </location>
</feature>
<proteinExistence type="inferred from homology"/>
<evidence type="ECO:0000256" key="6">
    <source>
        <dbReference type="ARBA" id="ARBA00022970"/>
    </source>
</evidence>
<name>C8NCV3_CARH6</name>
<feature type="transmembrane region" description="Helical" evidence="9">
    <location>
        <begin position="376"/>
        <end position="398"/>
    </location>
</feature>
<dbReference type="HOGENOM" id="CLU_036807_0_1_6"/>
<evidence type="ECO:0000313" key="11">
    <source>
        <dbReference type="Proteomes" id="UP000004870"/>
    </source>
</evidence>
<dbReference type="GO" id="GO:0005886">
    <property type="term" value="C:plasma membrane"/>
    <property type="evidence" value="ECO:0007669"/>
    <property type="project" value="UniProtKB-SubCell"/>
</dbReference>
<comment type="function">
    <text evidence="9">Component of the transport system for branched-chain amino acids.</text>
</comment>
<organism evidence="10 11">
    <name type="scientific">Cardiobacterium hominis (strain ATCC 15826 / DSM 8339 / NCTC 10426 / 6573)</name>
    <dbReference type="NCBI Taxonomy" id="638300"/>
    <lineage>
        <taxon>Bacteria</taxon>
        <taxon>Pseudomonadati</taxon>
        <taxon>Pseudomonadota</taxon>
        <taxon>Gammaproteobacteria</taxon>
        <taxon>Cardiobacteriales</taxon>
        <taxon>Cardiobacteriaceae</taxon>
        <taxon>Cardiobacterium</taxon>
    </lineage>
</organism>
<comment type="caution">
    <text evidence="10">The sequence shown here is derived from an EMBL/GenBank/DDBJ whole genome shotgun (WGS) entry which is preliminary data.</text>
</comment>
<keyword evidence="4" id="KW-1003">Cell membrane</keyword>
<dbReference type="OrthoDB" id="9783920at2"/>
<evidence type="ECO:0000256" key="7">
    <source>
        <dbReference type="ARBA" id="ARBA00022989"/>
    </source>
</evidence>
<dbReference type="GO" id="GO:0015190">
    <property type="term" value="F:L-leucine transmembrane transporter activity"/>
    <property type="evidence" value="ECO:0007669"/>
    <property type="project" value="TreeGrafter"/>
</dbReference>
<evidence type="ECO:0000256" key="1">
    <source>
        <dbReference type="ARBA" id="ARBA00004651"/>
    </source>
</evidence>
<keyword evidence="8 9" id="KW-0472">Membrane</keyword>
<evidence type="ECO:0000256" key="9">
    <source>
        <dbReference type="RuleBase" id="RU362122"/>
    </source>
</evidence>
<keyword evidence="3 9" id="KW-0813">Transport</keyword>
<evidence type="ECO:0000256" key="8">
    <source>
        <dbReference type="ARBA" id="ARBA00023136"/>
    </source>
</evidence>
<dbReference type="PANTHER" id="PTHR30588:SF0">
    <property type="entry name" value="BRANCHED-CHAIN AMINO ACID PERMEASE BRNQ"/>
    <property type="match status" value="1"/>
</dbReference>
<evidence type="ECO:0000313" key="10">
    <source>
        <dbReference type="EMBL" id="EEV87520.1"/>
    </source>
</evidence>
<feature type="transmembrane region" description="Helical" evidence="9">
    <location>
        <begin position="287"/>
        <end position="309"/>
    </location>
</feature>
<feature type="transmembrane region" description="Helical" evidence="9">
    <location>
        <begin position="12"/>
        <end position="34"/>
    </location>
</feature>
<dbReference type="GO" id="GO:0015820">
    <property type="term" value="P:L-leucine transport"/>
    <property type="evidence" value="ECO:0007669"/>
    <property type="project" value="TreeGrafter"/>
</dbReference>
<dbReference type="GO" id="GO:0015188">
    <property type="term" value="F:L-isoleucine transmembrane transporter activity"/>
    <property type="evidence" value="ECO:0007669"/>
    <property type="project" value="TreeGrafter"/>
</dbReference>
<protein>
    <recommendedName>
        <fullName evidence="9">Branched-chain amino acid transport system carrier protein</fullName>
    </recommendedName>
</protein>
<dbReference type="GO" id="GO:0005304">
    <property type="term" value="F:L-valine transmembrane transporter activity"/>
    <property type="evidence" value="ECO:0007669"/>
    <property type="project" value="TreeGrafter"/>
</dbReference>
<dbReference type="Proteomes" id="UP000004870">
    <property type="component" value="Unassembled WGS sequence"/>
</dbReference>
<comment type="similarity">
    <text evidence="2 9">Belongs to the branched chain amino acid transporter family.</text>
</comment>
<feature type="transmembrane region" description="Helical" evidence="9">
    <location>
        <begin position="321"/>
        <end position="340"/>
    </location>
</feature>
<accession>C8NCV3</accession>
<dbReference type="Pfam" id="PF05525">
    <property type="entry name" value="Branch_AA_trans"/>
    <property type="match status" value="1"/>
</dbReference>
<evidence type="ECO:0000256" key="4">
    <source>
        <dbReference type="ARBA" id="ARBA00022475"/>
    </source>
</evidence>
<dbReference type="RefSeq" id="WP_004142963.1">
    <property type="nucleotide sequence ID" value="NZ_GG694029.1"/>
</dbReference>
<keyword evidence="6 9" id="KW-0029">Amino-acid transport</keyword>
<feature type="transmembrane region" description="Helical" evidence="9">
    <location>
        <begin position="85"/>
        <end position="105"/>
    </location>
</feature>
<dbReference type="InterPro" id="IPR004685">
    <property type="entry name" value="Brnchd-chn_aa_trnsp_Livcs"/>
</dbReference>
<reference evidence="10 11" key="1">
    <citation type="submission" date="2009-08" db="EMBL/GenBank/DDBJ databases">
        <authorList>
            <person name="Qin X."/>
            <person name="Bachman B."/>
            <person name="Battles P."/>
            <person name="Bell A."/>
            <person name="Bess C."/>
            <person name="Bickham C."/>
            <person name="Chaboub L."/>
            <person name="Chen D."/>
            <person name="Coyle M."/>
            <person name="Deiros D.R."/>
            <person name="Dinh H."/>
            <person name="Forbes L."/>
            <person name="Fowler G."/>
            <person name="Francisco L."/>
            <person name="Fu Q."/>
            <person name="Gubbala S."/>
            <person name="Hale W."/>
            <person name="Han Y."/>
            <person name="Hemphill L."/>
            <person name="Highlander S.K."/>
            <person name="Hirani K."/>
            <person name="Hogues M."/>
            <person name="Jackson L."/>
            <person name="Jakkamsetti A."/>
            <person name="Javaid M."/>
            <person name="Jiang H."/>
            <person name="Korchina V."/>
            <person name="Kovar C."/>
            <person name="Lara F."/>
            <person name="Lee S."/>
            <person name="Mata R."/>
            <person name="Mathew T."/>
            <person name="Moen C."/>
            <person name="Morales K."/>
            <person name="Munidasa M."/>
            <person name="Nazareth L."/>
            <person name="Ngo R."/>
            <person name="Nguyen L."/>
            <person name="Okwuonu G."/>
            <person name="Ongeri F."/>
            <person name="Patil S."/>
            <person name="Petrosino J."/>
            <person name="Pham C."/>
            <person name="Pham P."/>
            <person name="Pu L.-L."/>
            <person name="Puazo M."/>
            <person name="Raj R."/>
            <person name="Reid J."/>
            <person name="Rouhana J."/>
            <person name="Saada N."/>
            <person name="Shang Y."/>
            <person name="Simmons D."/>
            <person name="Thornton R."/>
            <person name="Warren J."/>
            <person name="Weissenberger G."/>
            <person name="Zhang J."/>
            <person name="Zhang L."/>
            <person name="Zhou C."/>
            <person name="Zhu D."/>
            <person name="Muzny D."/>
            <person name="Worley K."/>
            <person name="Gibbs R."/>
        </authorList>
    </citation>
    <scope>NUCLEOTIDE SEQUENCE [LARGE SCALE GENOMIC DNA]</scope>
    <source>
        <strain evidence="11">ATCC 15826 / DSM 8339 / NCTC 10426 / 6573</strain>
    </source>
</reference>
<sequence>MSAVLRDRSAFWATGLMLFALFFGAGNLIFPALLGQQAGAHVFAAMFGFLLTGAGLPLVGIIAVAYANTADAQALAARVTPRYGLIYTVLLYLTIGPLFALPRTATVSFEIGVVPFLSEAQRGSFLPLALFSLAFFALSYWLALSPGKLVSRIGKVLTPLLLASIAILVGYAAFKPMGALQAAQGGYLEHPVATGLIEGYQTMDGLVSPVFAIIVIDAVRALGLHGRRQVLRMVSFSGGLAVLCLALVYVFIAYMGASSVAGIGLQENGAAVLAKVALHYFGGAGKALLAIIVFLACLTTSVGLITACAEYFNRILPRVSYFQFATLFTVISCLLANVGLSTIVKLSIPMLMLLYPLTIALILLAFLHRIFGGSRIVYVATMSLTGIAGLFDAAKIAFGFSPETVAQISHWLPYYDIGLGWLVPGAVGLAIGLLLHLAGVRLAEPPQQPGV</sequence>
<feature type="transmembrane region" description="Helical" evidence="9">
    <location>
        <begin position="418"/>
        <end position="438"/>
    </location>
</feature>
<keyword evidence="5 9" id="KW-0812">Transmembrane</keyword>
<dbReference type="NCBIfam" id="TIGR00796">
    <property type="entry name" value="livcs"/>
    <property type="match status" value="1"/>
</dbReference>
<feature type="transmembrane region" description="Helical" evidence="9">
    <location>
        <begin position="40"/>
        <end position="64"/>
    </location>
</feature>
<keyword evidence="7 9" id="KW-1133">Transmembrane helix</keyword>
<feature type="transmembrane region" description="Helical" evidence="9">
    <location>
        <begin position="206"/>
        <end position="224"/>
    </location>
</feature>
<dbReference type="AlphaFoldDB" id="C8NCV3"/>